<feature type="region of interest" description="Disordered" evidence="1">
    <location>
        <begin position="169"/>
        <end position="189"/>
    </location>
</feature>
<dbReference type="EMBL" id="JARKIB010000438">
    <property type="protein sequence ID" value="KAJ7708006.1"/>
    <property type="molecule type" value="Genomic_DNA"/>
</dbReference>
<gene>
    <name evidence="2" type="ORF">B0H16DRAFT_1481468</name>
</gene>
<protein>
    <submittedName>
        <fullName evidence="2">Uncharacterized protein</fullName>
    </submittedName>
</protein>
<proteinExistence type="predicted"/>
<keyword evidence="3" id="KW-1185">Reference proteome</keyword>
<reference evidence="2" key="1">
    <citation type="submission" date="2023-03" db="EMBL/GenBank/DDBJ databases">
        <title>Massive genome expansion in bonnet fungi (Mycena s.s.) driven by repeated elements and novel gene families across ecological guilds.</title>
        <authorList>
            <consortium name="Lawrence Berkeley National Laboratory"/>
            <person name="Harder C.B."/>
            <person name="Miyauchi S."/>
            <person name="Viragh M."/>
            <person name="Kuo A."/>
            <person name="Thoen E."/>
            <person name="Andreopoulos B."/>
            <person name="Lu D."/>
            <person name="Skrede I."/>
            <person name="Drula E."/>
            <person name="Henrissat B."/>
            <person name="Morin E."/>
            <person name="Kohler A."/>
            <person name="Barry K."/>
            <person name="LaButti K."/>
            <person name="Morin E."/>
            <person name="Salamov A."/>
            <person name="Lipzen A."/>
            <person name="Mereny Z."/>
            <person name="Hegedus B."/>
            <person name="Baldrian P."/>
            <person name="Stursova M."/>
            <person name="Weitz H."/>
            <person name="Taylor A."/>
            <person name="Grigoriev I.V."/>
            <person name="Nagy L.G."/>
            <person name="Martin F."/>
            <person name="Kauserud H."/>
        </authorList>
    </citation>
    <scope>NUCLEOTIDE SEQUENCE</scope>
    <source>
        <strain evidence="2">CBHHK182m</strain>
    </source>
</reference>
<dbReference type="AlphaFoldDB" id="A0AAD7GYI3"/>
<sequence>MDASEAGTTREFWPDFFFAWWKKFPWWLSLKEEPTKDMERPQTADQDMTEAEKAEKCDALDKMEKKIKAWFNYQRGLTGGSARRTHGHRLLKELRRLGETPAPKRLADFQCYMQRPTTGREYRRCSESVTPTCHRAGAFGTEDAEVQKAITTLADGEYELAMKEWKEARNGTGELDEDKKNTRARGKQHQETGKLQILFNFSLISHNVTPDLALQILRSK</sequence>
<name>A0AAD7GYI3_9AGAR</name>
<evidence type="ECO:0000313" key="3">
    <source>
        <dbReference type="Proteomes" id="UP001215598"/>
    </source>
</evidence>
<organism evidence="2 3">
    <name type="scientific">Mycena metata</name>
    <dbReference type="NCBI Taxonomy" id="1033252"/>
    <lineage>
        <taxon>Eukaryota</taxon>
        <taxon>Fungi</taxon>
        <taxon>Dikarya</taxon>
        <taxon>Basidiomycota</taxon>
        <taxon>Agaricomycotina</taxon>
        <taxon>Agaricomycetes</taxon>
        <taxon>Agaricomycetidae</taxon>
        <taxon>Agaricales</taxon>
        <taxon>Marasmiineae</taxon>
        <taxon>Mycenaceae</taxon>
        <taxon>Mycena</taxon>
    </lineage>
</organism>
<evidence type="ECO:0000256" key="1">
    <source>
        <dbReference type="SAM" id="MobiDB-lite"/>
    </source>
</evidence>
<comment type="caution">
    <text evidence="2">The sequence shown here is derived from an EMBL/GenBank/DDBJ whole genome shotgun (WGS) entry which is preliminary data.</text>
</comment>
<dbReference type="Proteomes" id="UP001215598">
    <property type="component" value="Unassembled WGS sequence"/>
</dbReference>
<evidence type="ECO:0000313" key="2">
    <source>
        <dbReference type="EMBL" id="KAJ7708006.1"/>
    </source>
</evidence>
<accession>A0AAD7GYI3</accession>